<proteinExistence type="predicted"/>
<organism evidence="1 2">
    <name type="scientific">Coccomyxa viridis</name>
    <dbReference type="NCBI Taxonomy" id="1274662"/>
    <lineage>
        <taxon>Eukaryota</taxon>
        <taxon>Viridiplantae</taxon>
        <taxon>Chlorophyta</taxon>
        <taxon>core chlorophytes</taxon>
        <taxon>Trebouxiophyceae</taxon>
        <taxon>Trebouxiophyceae incertae sedis</taxon>
        <taxon>Coccomyxaceae</taxon>
        <taxon>Coccomyxa</taxon>
    </lineage>
</organism>
<keyword evidence="2" id="KW-1185">Reference proteome</keyword>
<dbReference type="EMBL" id="CAUYUE010000005">
    <property type="protein sequence ID" value="CAK0775670.1"/>
    <property type="molecule type" value="Genomic_DNA"/>
</dbReference>
<gene>
    <name evidence="1" type="ORF">CVIRNUC_004292</name>
</gene>
<dbReference type="AlphaFoldDB" id="A0AAV1I2Z5"/>
<reference evidence="1 2" key="1">
    <citation type="submission" date="2023-10" db="EMBL/GenBank/DDBJ databases">
        <authorList>
            <person name="Maclean D."/>
            <person name="Macfadyen A."/>
        </authorList>
    </citation>
    <scope>NUCLEOTIDE SEQUENCE [LARGE SCALE GENOMIC DNA]</scope>
</reference>
<sequence length="103" mass="11307">MRGVAMCDDTIQLLECAGEGADSTAAFQRIAELSAYVLSELQRRDQHDLSESLQNRSRGRLADSEAEAIGLMSVLADADCDEARREFLQLVGETLYGIREGLL</sequence>
<protein>
    <submittedName>
        <fullName evidence="1">Uncharacterized protein</fullName>
    </submittedName>
</protein>
<evidence type="ECO:0000313" key="1">
    <source>
        <dbReference type="EMBL" id="CAK0775670.1"/>
    </source>
</evidence>
<name>A0AAV1I2Z5_9CHLO</name>
<dbReference type="Proteomes" id="UP001314263">
    <property type="component" value="Unassembled WGS sequence"/>
</dbReference>
<evidence type="ECO:0000313" key="2">
    <source>
        <dbReference type="Proteomes" id="UP001314263"/>
    </source>
</evidence>
<comment type="caution">
    <text evidence="1">The sequence shown here is derived from an EMBL/GenBank/DDBJ whole genome shotgun (WGS) entry which is preliminary data.</text>
</comment>
<accession>A0AAV1I2Z5</accession>